<keyword evidence="1" id="KW-1133">Transmembrane helix</keyword>
<gene>
    <name evidence="2" type="ORF">CUS_6454</name>
</gene>
<reference evidence="2 3" key="1">
    <citation type="submission" date="2011-02" db="EMBL/GenBank/DDBJ databases">
        <authorList>
            <person name="Nelson K.E."/>
            <person name="Sutton G."/>
            <person name="Torralba M."/>
            <person name="Durkin S."/>
            <person name="Harkins D."/>
            <person name="Montgomery R."/>
            <person name="Ziemer C."/>
            <person name="Klaassens E."/>
            <person name="Ocuiv P."/>
            <person name="Morrison M."/>
        </authorList>
    </citation>
    <scope>NUCLEOTIDE SEQUENCE [LARGE SCALE GENOMIC DNA]</scope>
    <source>
        <strain evidence="2 3">8</strain>
    </source>
</reference>
<comment type="caution">
    <text evidence="2">The sequence shown here is derived from an EMBL/GenBank/DDBJ whole genome shotgun (WGS) entry which is preliminary data.</text>
</comment>
<feature type="transmembrane region" description="Helical" evidence="1">
    <location>
        <begin position="37"/>
        <end position="58"/>
    </location>
</feature>
<organism evidence="2 3">
    <name type="scientific">Ruminococcus albus 8</name>
    <dbReference type="NCBI Taxonomy" id="246199"/>
    <lineage>
        <taxon>Bacteria</taxon>
        <taxon>Bacillati</taxon>
        <taxon>Bacillota</taxon>
        <taxon>Clostridia</taxon>
        <taxon>Eubacteriales</taxon>
        <taxon>Oscillospiraceae</taxon>
        <taxon>Ruminococcus</taxon>
    </lineage>
</organism>
<protein>
    <submittedName>
        <fullName evidence="2">Uncharacterized protein</fullName>
    </submittedName>
</protein>
<dbReference type="AlphaFoldDB" id="E9SA03"/>
<dbReference type="Proteomes" id="UP000004259">
    <property type="component" value="Unassembled WGS sequence"/>
</dbReference>
<keyword evidence="3" id="KW-1185">Reference proteome</keyword>
<feature type="transmembrane region" description="Helical" evidence="1">
    <location>
        <begin position="12"/>
        <end position="30"/>
    </location>
</feature>
<dbReference type="RefSeq" id="WP_002847825.1">
    <property type="nucleotide sequence ID" value="NZ_ADKM02000050.1"/>
</dbReference>
<evidence type="ECO:0000313" key="2">
    <source>
        <dbReference type="EMBL" id="EGC03867.1"/>
    </source>
</evidence>
<keyword evidence="1" id="KW-0812">Transmembrane</keyword>
<dbReference type="OrthoDB" id="1829874at2"/>
<evidence type="ECO:0000256" key="1">
    <source>
        <dbReference type="SAM" id="Phobius"/>
    </source>
</evidence>
<sequence>MREEFTYPSNMTYVFLFPTFVVTFVFVIAADKDWYDGFAVFGILLLLCFLILLILSFVPCSFDAQEKEVKFIKAFIKTDVIKYSEIRSMEIKREHYDTRSGTHWLETICFKLDDRELTFSSIMDIDYDKLSADPDELGKQFDNSKFSQLKRYIESKMNIQEEN</sequence>
<keyword evidence="1" id="KW-0472">Membrane</keyword>
<proteinExistence type="predicted"/>
<accession>E9SA03</accession>
<evidence type="ECO:0000313" key="3">
    <source>
        <dbReference type="Proteomes" id="UP000004259"/>
    </source>
</evidence>
<dbReference type="STRING" id="246199.CUS_6454"/>
<name>E9SA03_RUMAL</name>
<dbReference type="EMBL" id="ADKM02000050">
    <property type="protein sequence ID" value="EGC03867.1"/>
    <property type="molecule type" value="Genomic_DNA"/>
</dbReference>